<evidence type="ECO:0000259" key="2">
    <source>
        <dbReference type="PROSITE" id="PS50020"/>
    </source>
</evidence>
<feature type="compositionally biased region" description="Basic and acidic residues" evidence="1">
    <location>
        <begin position="163"/>
        <end position="187"/>
    </location>
</feature>
<dbReference type="CDD" id="cd00201">
    <property type="entry name" value="WW"/>
    <property type="match status" value="1"/>
</dbReference>
<gene>
    <name evidence="3" type="ORF">DB88DRAFT_477606</name>
</gene>
<protein>
    <recommendedName>
        <fullName evidence="2">WW domain-containing protein</fullName>
    </recommendedName>
</protein>
<dbReference type="InterPro" id="IPR036020">
    <property type="entry name" value="WW_dom_sf"/>
</dbReference>
<dbReference type="AlphaFoldDB" id="A0AAD9FW44"/>
<evidence type="ECO:0000313" key="3">
    <source>
        <dbReference type="EMBL" id="KAK1927319.1"/>
    </source>
</evidence>
<evidence type="ECO:0000256" key="1">
    <source>
        <dbReference type="SAM" id="MobiDB-lite"/>
    </source>
</evidence>
<keyword evidence="4" id="KW-1185">Reference proteome</keyword>
<name>A0AAD9FW44_PAPLA</name>
<evidence type="ECO:0000313" key="4">
    <source>
        <dbReference type="Proteomes" id="UP001182556"/>
    </source>
</evidence>
<dbReference type="SUPFAM" id="SSF51045">
    <property type="entry name" value="WW domain"/>
    <property type="match status" value="1"/>
</dbReference>
<organism evidence="3 4">
    <name type="scientific">Papiliotrema laurentii</name>
    <name type="common">Cryptococcus laurentii</name>
    <dbReference type="NCBI Taxonomy" id="5418"/>
    <lineage>
        <taxon>Eukaryota</taxon>
        <taxon>Fungi</taxon>
        <taxon>Dikarya</taxon>
        <taxon>Basidiomycota</taxon>
        <taxon>Agaricomycotina</taxon>
        <taxon>Tremellomycetes</taxon>
        <taxon>Tremellales</taxon>
        <taxon>Rhynchogastremaceae</taxon>
        <taxon>Papiliotrema</taxon>
    </lineage>
</organism>
<feature type="compositionally biased region" description="Basic and acidic residues" evidence="1">
    <location>
        <begin position="12"/>
        <end position="31"/>
    </location>
</feature>
<feature type="region of interest" description="Disordered" evidence="1">
    <location>
        <begin position="1"/>
        <end position="69"/>
    </location>
</feature>
<dbReference type="EMBL" id="JAODAN010000001">
    <property type="protein sequence ID" value="KAK1927319.1"/>
    <property type="molecule type" value="Genomic_DNA"/>
</dbReference>
<dbReference type="SMART" id="SM00456">
    <property type="entry name" value="WW"/>
    <property type="match status" value="1"/>
</dbReference>
<dbReference type="Gene3D" id="2.20.70.10">
    <property type="match status" value="1"/>
</dbReference>
<accession>A0AAD9FW44</accession>
<dbReference type="Pfam" id="PF00397">
    <property type="entry name" value="WW"/>
    <property type="match status" value="1"/>
</dbReference>
<proteinExistence type="predicted"/>
<sequence>MPAENPPSYDTAIHESPKAARANLERSRTNDSDSSDSSDGLGPSLIDEDDRKSMDDEQRDLPPGWVRCFDPKTRHHFYVEEATRRSIWIHPYDDPEFLNSLPDTHPANPNSKQGKAIRKRTEDELEEARRYQEERDRRRGGAPGTATANGTEHRNWFQKKKDKLIGTKEEREKAKEEKRRQQEEQRRRLMQAQQEYVRRRKELIEQQLNDPSIHRYYASNPYGYAPPSMAFSRAGGLYGSPYGYGYGGGYGRRYGYGGMGMGMGMGMPLMAGMGGGLLLGSALGGF</sequence>
<feature type="compositionally biased region" description="Basic and acidic residues" evidence="1">
    <location>
        <begin position="49"/>
        <end position="60"/>
    </location>
</feature>
<comment type="caution">
    <text evidence="3">The sequence shown here is derived from an EMBL/GenBank/DDBJ whole genome shotgun (WGS) entry which is preliminary data.</text>
</comment>
<feature type="region of interest" description="Disordered" evidence="1">
    <location>
        <begin position="99"/>
        <end position="191"/>
    </location>
</feature>
<dbReference type="Proteomes" id="UP001182556">
    <property type="component" value="Unassembled WGS sequence"/>
</dbReference>
<feature type="domain" description="WW" evidence="2">
    <location>
        <begin position="59"/>
        <end position="93"/>
    </location>
</feature>
<dbReference type="PROSITE" id="PS50020">
    <property type="entry name" value="WW_DOMAIN_2"/>
    <property type="match status" value="1"/>
</dbReference>
<dbReference type="InterPro" id="IPR001202">
    <property type="entry name" value="WW_dom"/>
</dbReference>
<feature type="compositionally biased region" description="Basic and acidic residues" evidence="1">
    <location>
        <begin position="119"/>
        <end position="139"/>
    </location>
</feature>
<reference evidence="3" key="1">
    <citation type="submission" date="2023-02" db="EMBL/GenBank/DDBJ databases">
        <title>Identification and recombinant expression of a fungal hydrolase from Papiliotrema laurentii that hydrolyzes apple cutin and clears colloidal polyester polyurethane.</title>
        <authorList>
            <consortium name="DOE Joint Genome Institute"/>
            <person name="Roman V.A."/>
            <person name="Bojanowski C."/>
            <person name="Crable B.R."/>
            <person name="Wagner D.N."/>
            <person name="Hung C.S."/>
            <person name="Nadeau L.J."/>
            <person name="Schratz L."/>
            <person name="Haridas S."/>
            <person name="Pangilinan J."/>
            <person name="Lipzen A."/>
            <person name="Na H."/>
            <person name="Yan M."/>
            <person name="Ng V."/>
            <person name="Grigoriev I.V."/>
            <person name="Spatafora J.W."/>
            <person name="Barlow D."/>
            <person name="Biffinger J."/>
            <person name="Kelley-Loughnane N."/>
            <person name="Varaljay V.A."/>
            <person name="Crookes-Goodson W.J."/>
        </authorList>
    </citation>
    <scope>NUCLEOTIDE SEQUENCE</scope>
    <source>
        <strain evidence="3">5307AH</strain>
    </source>
</reference>